<accession>A0A7L4ZG31</accession>
<protein>
    <submittedName>
        <fullName evidence="1">Uncharacterized protein</fullName>
    </submittedName>
</protein>
<name>A0A7L4ZG31_9FLAO</name>
<dbReference type="KEGG" id="kan:IMCC3317_09210"/>
<organism evidence="1 2">
    <name type="scientific">Kordia antarctica</name>
    <dbReference type="NCBI Taxonomy" id="1218801"/>
    <lineage>
        <taxon>Bacteria</taxon>
        <taxon>Pseudomonadati</taxon>
        <taxon>Bacteroidota</taxon>
        <taxon>Flavobacteriia</taxon>
        <taxon>Flavobacteriales</taxon>
        <taxon>Flavobacteriaceae</taxon>
        <taxon>Kordia</taxon>
    </lineage>
</organism>
<dbReference type="SUPFAM" id="SSF161187">
    <property type="entry name" value="YfgJ-like"/>
    <property type="match status" value="1"/>
</dbReference>
<dbReference type="AlphaFoldDB" id="A0A7L4ZG31"/>
<gene>
    <name evidence="1" type="ORF">IMCC3317_09210</name>
</gene>
<sequence length="45" mass="5181">MENSIEKGPHKDIERTITCPTCDNDLESRKNCGRCKGQGFIKDRR</sequence>
<keyword evidence="2" id="KW-1185">Reference proteome</keyword>
<reference evidence="1 2" key="1">
    <citation type="journal article" date="2013" name="Int. J. Syst. Evol. Microbiol.">
        <title>Kordia antarctica sp. nov., isolated from Antarctic seawater.</title>
        <authorList>
            <person name="Baek K."/>
            <person name="Choi A."/>
            <person name="Kang I."/>
            <person name="Lee K."/>
            <person name="Cho J.C."/>
        </authorList>
    </citation>
    <scope>NUCLEOTIDE SEQUENCE [LARGE SCALE GENOMIC DNA]</scope>
    <source>
        <strain evidence="1 2">IMCC3317</strain>
    </source>
</reference>
<dbReference type="EMBL" id="CP019288">
    <property type="protein sequence ID" value="QHI35575.1"/>
    <property type="molecule type" value="Genomic_DNA"/>
</dbReference>
<dbReference type="Proteomes" id="UP000464657">
    <property type="component" value="Chromosome"/>
</dbReference>
<evidence type="ECO:0000313" key="2">
    <source>
        <dbReference type="Proteomes" id="UP000464657"/>
    </source>
</evidence>
<evidence type="ECO:0000313" key="1">
    <source>
        <dbReference type="EMBL" id="QHI35575.1"/>
    </source>
</evidence>
<proteinExistence type="predicted"/>